<keyword evidence="5" id="KW-0560">Oxidoreductase</keyword>
<dbReference type="InterPro" id="IPR010255">
    <property type="entry name" value="Haem_peroxidase_sf"/>
</dbReference>
<comment type="subcellular location">
    <subcellularLocation>
        <location evidence="1">Secreted</location>
    </subcellularLocation>
</comment>
<keyword evidence="6" id="KW-1185">Reference proteome</keyword>
<keyword evidence="3" id="KW-0325">Glycoprotein</keyword>
<evidence type="ECO:0000313" key="5">
    <source>
        <dbReference type="EMBL" id="MFC5379411.1"/>
    </source>
</evidence>
<dbReference type="InterPro" id="IPR019791">
    <property type="entry name" value="Haem_peroxidase_animal"/>
</dbReference>
<evidence type="ECO:0000256" key="2">
    <source>
        <dbReference type="ARBA" id="ARBA00022525"/>
    </source>
</evidence>
<feature type="compositionally biased region" description="Polar residues" evidence="4">
    <location>
        <begin position="1"/>
        <end position="14"/>
    </location>
</feature>
<gene>
    <name evidence="5" type="ORF">ACFPJ6_01275</name>
</gene>
<feature type="region of interest" description="Disordered" evidence="4">
    <location>
        <begin position="1"/>
        <end position="41"/>
    </location>
</feature>
<sequence>MTDTLDGSSGTPSAPATLVRDQCLAPGRPPVGRDASGTDDGYGRLFPELPALVDGRGFVADHGRAAVAGEDSPFVLVDDDEDDAEAAAGWPFFAQLLAHELTADRSPLVATADVGGLRNARRARLDLESLYGADPGGSPYLRRRDDPAQLLLQPLQGGGHDLPRNHEGVAIIGDPRNDVHRPIAQLTVALARLHNRLVDDLRAAGTPEGRLFDDARRELTWLVQSVVLDDYLPTTVGADLTSSVRDGDVRWFRPDGPPVLPLEFADAAFRYGHSQVRERYRLTSRSEAVCLFPDLLGFRTMPAEQAVEWSMLFDLPGHPPAPQRAKRIDERLVPSLIRLPVEVTGGVDDESHRSLAIRDLERGFATGLPSGEAVARRMGIEPLDAGELDLERLGWGHETPLWFYVLKESQVREGGDRLGPVGGRIVAEVLVTVIEADPDSVTRAGRGRSSALRGLDGGPVRLGALLEIVDRPTG</sequence>
<organism evidence="5 6">
    <name type="scientific">Aquipuribacter nitratireducens</name>
    <dbReference type="NCBI Taxonomy" id="650104"/>
    <lineage>
        <taxon>Bacteria</taxon>
        <taxon>Bacillati</taxon>
        <taxon>Actinomycetota</taxon>
        <taxon>Actinomycetes</taxon>
        <taxon>Micrococcales</taxon>
        <taxon>Intrasporangiaceae</taxon>
        <taxon>Aquipuribacter</taxon>
    </lineage>
</organism>
<dbReference type="Proteomes" id="UP001596122">
    <property type="component" value="Unassembled WGS sequence"/>
</dbReference>
<name>A0ABW0GJY7_9MICO</name>
<dbReference type="GO" id="GO:0004601">
    <property type="term" value="F:peroxidase activity"/>
    <property type="evidence" value="ECO:0007669"/>
    <property type="project" value="UniProtKB-KW"/>
</dbReference>
<keyword evidence="2" id="KW-0964">Secreted</keyword>
<dbReference type="PRINTS" id="PR00457">
    <property type="entry name" value="ANPEROXIDASE"/>
</dbReference>
<evidence type="ECO:0000313" key="6">
    <source>
        <dbReference type="Proteomes" id="UP001596122"/>
    </source>
</evidence>
<dbReference type="SUPFAM" id="SSF48113">
    <property type="entry name" value="Heme-dependent peroxidases"/>
    <property type="match status" value="1"/>
</dbReference>
<dbReference type="PANTHER" id="PTHR11475:SF4">
    <property type="entry name" value="CHORION PEROXIDASE"/>
    <property type="match status" value="1"/>
</dbReference>
<evidence type="ECO:0000256" key="3">
    <source>
        <dbReference type="ARBA" id="ARBA00023180"/>
    </source>
</evidence>
<evidence type="ECO:0000256" key="4">
    <source>
        <dbReference type="SAM" id="MobiDB-lite"/>
    </source>
</evidence>
<accession>A0ABW0GJY7</accession>
<keyword evidence="5" id="KW-0575">Peroxidase</keyword>
<dbReference type="EMBL" id="JBHSLD010000001">
    <property type="protein sequence ID" value="MFC5379411.1"/>
    <property type="molecule type" value="Genomic_DNA"/>
</dbReference>
<evidence type="ECO:0000256" key="1">
    <source>
        <dbReference type="ARBA" id="ARBA00004613"/>
    </source>
</evidence>
<comment type="caution">
    <text evidence="5">The sequence shown here is derived from an EMBL/GenBank/DDBJ whole genome shotgun (WGS) entry which is preliminary data.</text>
</comment>
<dbReference type="PROSITE" id="PS50292">
    <property type="entry name" value="PEROXIDASE_3"/>
    <property type="match status" value="1"/>
</dbReference>
<dbReference type="PANTHER" id="PTHR11475">
    <property type="entry name" value="OXIDASE/PEROXIDASE"/>
    <property type="match status" value="1"/>
</dbReference>
<proteinExistence type="predicted"/>
<protein>
    <submittedName>
        <fullName evidence="5">Peroxidase family protein</fullName>
    </submittedName>
</protein>
<dbReference type="RefSeq" id="WP_340266423.1">
    <property type="nucleotide sequence ID" value="NZ_JBBEOG010000001.1"/>
</dbReference>
<dbReference type="Pfam" id="PF03098">
    <property type="entry name" value="An_peroxidase"/>
    <property type="match status" value="1"/>
</dbReference>
<reference evidence="6" key="1">
    <citation type="journal article" date="2019" name="Int. J. Syst. Evol. Microbiol.">
        <title>The Global Catalogue of Microorganisms (GCM) 10K type strain sequencing project: providing services to taxonomists for standard genome sequencing and annotation.</title>
        <authorList>
            <consortium name="The Broad Institute Genomics Platform"/>
            <consortium name="The Broad Institute Genome Sequencing Center for Infectious Disease"/>
            <person name="Wu L."/>
            <person name="Ma J."/>
        </authorList>
    </citation>
    <scope>NUCLEOTIDE SEQUENCE [LARGE SCALE GENOMIC DNA]</scope>
    <source>
        <strain evidence="6">CCUG 43114</strain>
    </source>
</reference>
<dbReference type="Gene3D" id="1.10.640.10">
    <property type="entry name" value="Haem peroxidase domain superfamily, animal type"/>
    <property type="match status" value="1"/>
</dbReference>
<dbReference type="InterPro" id="IPR037120">
    <property type="entry name" value="Haem_peroxidase_sf_animal"/>
</dbReference>